<dbReference type="InterPro" id="IPR029510">
    <property type="entry name" value="Ald_DH_CS_GLU"/>
</dbReference>
<protein>
    <submittedName>
        <fullName evidence="5">Aldehyde dehydrogenase</fullName>
    </submittedName>
</protein>
<gene>
    <name evidence="5" type="ORF">GCM10011400_30160</name>
</gene>
<dbReference type="InterPro" id="IPR015590">
    <property type="entry name" value="Aldehyde_DH_dom"/>
</dbReference>
<dbReference type="InterPro" id="IPR016163">
    <property type="entry name" value="Ald_DH_C"/>
</dbReference>
<keyword evidence="1 3" id="KW-0560">Oxidoreductase</keyword>
<name>A0ABQ1MKG6_9BURK</name>
<dbReference type="PANTHER" id="PTHR11699">
    <property type="entry name" value="ALDEHYDE DEHYDROGENASE-RELATED"/>
    <property type="match status" value="1"/>
</dbReference>
<evidence type="ECO:0000256" key="1">
    <source>
        <dbReference type="ARBA" id="ARBA00023002"/>
    </source>
</evidence>
<evidence type="ECO:0000313" key="5">
    <source>
        <dbReference type="EMBL" id="GGC41328.1"/>
    </source>
</evidence>
<organism evidence="5 6">
    <name type="scientific">Paraburkholderia caffeinilytica</name>
    <dbReference type="NCBI Taxonomy" id="1761016"/>
    <lineage>
        <taxon>Bacteria</taxon>
        <taxon>Pseudomonadati</taxon>
        <taxon>Pseudomonadota</taxon>
        <taxon>Betaproteobacteria</taxon>
        <taxon>Burkholderiales</taxon>
        <taxon>Burkholderiaceae</taxon>
        <taxon>Paraburkholderia</taxon>
    </lineage>
</organism>
<evidence type="ECO:0000259" key="4">
    <source>
        <dbReference type="Pfam" id="PF00171"/>
    </source>
</evidence>
<feature type="active site" evidence="2">
    <location>
        <position position="303"/>
    </location>
</feature>
<comment type="similarity">
    <text evidence="3">Belongs to the aldehyde dehydrogenase family.</text>
</comment>
<dbReference type="InterPro" id="IPR016161">
    <property type="entry name" value="Ald_DH/histidinol_DH"/>
</dbReference>
<evidence type="ECO:0000256" key="3">
    <source>
        <dbReference type="RuleBase" id="RU003345"/>
    </source>
</evidence>
<keyword evidence="6" id="KW-1185">Reference proteome</keyword>
<comment type="caution">
    <text evidence="5">The sequence shown here is derived from an EMBL/GenBank/DDBJ whole genome shotgun (WGS) entry which is preliminary data.</text>
</comment>
<accession>A0ABQ1MKG6</accession>
<sequence>MPRLRLYDFVMAAAWRGYVARDYQPVTQETFLMDSFNPDDVAIRSGHFIGGEYVDASERGGEHGGQHGGERRIEVARPSDGVIYASVPLAGAGMVDRAVENAWQAFRTSGWARMAPRERAKILRRFAELVEADAPYLGRLEALGSTRPIAQAIGWDVPFTAEGIRFYAEFADKLGGDVAATDHDHLGMTIAEPYGVIGAIAPWNFPLVMASWKIAPALAAGNAVVLKPSEMTPFSALRLAELAVQAGVPAGIFNVIQGDGRVTGDELVRHPKISKVTFTGSTRTGAAIMAACANSGTKPVTLELGGKSPQIVFADAPRLDDVARRIAGAITGNAGQVCVAGSRLLVERSLAEPLAERIGKVFAELKPGATWAAGTTLSPIISAPQAARIEGIVGRTLEAGATLRFGGVRADSGAAGASSGAFYTPTLLTDVTAHSEAVREEVFGPVLTLQTFDTEEEALALAQHPEYGLAAGVHTADLGRALRFVRGLEAGTVWVNRYGRTSDFMIPTGGYKRSGIGKDLGRQAYEANLRFKSVLIDLRP</sequence>
<feature type="domain" description="Aldehyde dehydrogenase" evidence="4">
    <location>
        <begin position="70"/>
        <end position="534"/>
    </location>
</feature>
<evidence type="ECO:0000313" key="6">
    <source>
        <dbReference type="Proteomes" id="UP000602004"/>
    </source>
</evidence>
<dbReference type="SUPFAM" id="SSF53720">
    <property type="entry name" value="ALDH-like"/>
    <property type="match status" value="1"/>
</dbReference>
<evidence type="ECO:0000256" key="2">
    <source>
        <dbReference type="PROSITE-ProRule" id="PRU10007"/>
    </source>
</evidence>
<dbReference type="EMBL" id="BMHL01000004">
    <property type="protein sequence ID" value="GGC41328.1"/>
    <property type="molecule type" value="Genomic_DNA"/>
</dbReference>
<dbReference type="InterPro" id="IPR016162">
    <property type="entry name" value="Ald_DH_N"/>
</dbReference>
<proteinExistence type="inferred from homology"/>
<dbReference type="Proteomes" id="UP000602004">
    <property type="component" value="Unassembled WGS sequence"/>
</dbReference>
<reference evidence="6" key="1">
    <citation type="journal article" date="2019" name="Int. J. Syst. Evol. Microbiol.">
        <title>The Global Catalogue of Microorganisms (GCM) 10K type strain sequencing project: providing services to taxonomists for standard genome sequencing and annotation.</title>
        <authorList>
            <consortium name="The Broad Institute Genomics Platform"/>
            <consortium name="The Broad Institute Genome Sequencing Center for Infectious Disease"/>
            <person name="Wu L."/>
            <person name="Ma J."/>
        </authorList>
    </citation>
    <scope>NUCLEOTIDE SEQUENCE [LARGE SCALE GENOMIC DNA]</scope>
    <source>
        <strain evidence="6">CGMCC 1.15103</strain>
    </source>
</reference>
<dbReference type="Gene3D" id="3.40.605.10">
    <property type="entry name" value="Aldehyde Dehydrogenase, Chain A, domain 1"/>
    <property type="match status" value="1"/>
</dbReference>
<dbReference type="Pfam" id="PF00171">
    <property type="entry name" value="Aldedh"/>
    <property type="match status" value="1"/>
</dbReference>
<dbReference type="Gene3D" id="3.40.309.10">
    <property type="entry name" value="Aldehyde Dehydrogenase, Chain A, domain 2"/>
    <property type="match status" value="1"/>
</dbReference>
<dbReference type="PROSITE" id="PS00687">
    <property type="entry name" value="ALDEHYDE_DEHYDR_GLU"/>
    <property type="match status" value="1"/>
</dbReference>